<evidence type="ECO:0000313" key="2">
    <source>
        <dbReference type="EMBL" id="HDZ50066.1"/>
    </source>
</evidence>
<dbReference type="Pfam" id="PF03599">
    <property type="entry name" value="CdhD"/>
    <property type="match status" value="1"/>
</dbReference>
<dbReference type="PANTHER" id="PTHR36214:SF5">
    <property type="entry name" value="ACETYL-COA DECARBONYLASE_SYNTHASE COMPLEX SUBUNIT DELTA"/>
    <property type="match status" value="1"/>
</dbReference>
<evidence type="ECO:0000259" key="1">
    <source>
        <dbReference type="Pfam" id="PF03599"/>
    </source>
</evidence>
<accession>A0A7C1RQB3</accession>
<reference evidence="2" key="1">
    <citation type="journal article" date="2020" name="mSystems">
        <title>Genome- and Community-Level Interaction Insights into Carbon Utilization and Element Cycling Functions of Hydrothermarchaeota in Hydrothermal Sediment.</title>
        <authorList>
            <person name="Zhou Z."/>
            <person name="Liu Y."/>
            <person name="Xu W."/>
            <person name="Pan J."/>
            <person name="Luo Z.H."/>
            <person name="Li M."/>
        </authorList>
    </citation>
    <scope>NUCLEOTIDE SEQUENCE [LARGE SCALE GENOMIC DNA]</scope>
    <source>
        <strain evidence="2">HyVt-329</strain>
    </source>
</reference>
<dbReference type="InterPro" id="IPR016041">
    <property type="entry name" value="Ac-CoA_synth_d_su_TIM-brl"/>
</dbReference>
<dbReference type="InterPro" id="IPR051069">
    <property type="entry name" value="ACDS_complex_subunit"/>
</dbReference>
<name>A0A7C1RQB3_UNCAE</name>
<sequence>MMIPDVKQKWANSINVVTIGATKEEGGTRSHTVNVGGAATLPFLLFEGKIPHRPVVAMEILDIIPEDWHPLLGSYFSDVWNDPVLWAKKCVEEYGADLICLRLDGCDPDGKNKGAKEAAETVKSVLQGISIPLIIWGCGNNDKDNDILPACSEVSAGEKCLLGSITEDNYKTLVALCKADGHKVIAESPVDINIAKQVNVLATDLGLAAEDIIIYPNSGALGYGLEYVYSIMERGRIAGLGGDKMWAMPILCDIGKEVWKVKETLASEEEIPQWGEQKKRGPLWEASTAYVYLLAGADILVMRHPQAVRETKEYIDKMMSSE</sequence>
<organism evidence="2">
    <name type="scientific">Aerophobetes bacterium</name>
    <dbReference type="NCBI Taxonomy" id="2030807"/>
    <lineage>
        <taxon>Bacteria</taxon>
        <taxon>Candidatus Aerophobota</taxon>
    </lineage>
</organism>
<protein>
    <submittedName>
        <fullName evidence="2">Acetyl-CoA decarbonylase/synthase complex subunit delta</fullName>
    </submittedName>
</protein>
<dbReference type="InterPro" id="IPR011005">
    <property type="entry name" value="Dihydropteroate_synth-like_sf"/>
</dbReference>
<dbReference type="Proteomes" id="UP000885667">
    <property type="component" value="Unassembled WGS sequence"/>
</dbReference>
<proteinExistence type="predicted"/>
<gene>
    <name evidence="2" type="ORF">ENH69_02470</name>
</gene>
<dbReference type="EMBL" id="DRFT01000175">
    <property type="protein sequence ID" value="HDZ50066.1"/>
    <property type="molecule type" value="Genomic_DNA"/>
</dbReference>
<dbReference type="Gene3D" id="3.20.20.20">
    <property type="entry name" value="Dihydropteroate synthase-like"/>
    <property type="match status" value="1"/>
</dbReference>
<dbReference type="NCBIfam" id="NF003376">
    <property type="entry name" value="PRK04452.1-2"/>
    <property type="match status" value="1"/>
</dbReference>
<comment type="caution">
    <text evidence="2">The sequence shown here is derived from an EMBL/GenBank/DDBJ whole genome shotgun (WGS) entry which is preliminary data.</text>
</comment>
<feature type="domain" description="CO dehydrogenase/acetyl-CoA synthase delta subunit TIM barrel" evidence="1">
    <location>
        <begin position="20"/>
        <end position="303"/>
    </location>
</feature>
<dbReference type="SUPFAM" id="SSF51717">
    <property type="entry name" value="Dihydropteroate synthetase-like"/>
    <property type="match status" value="1"/>
</dbReference>
<dbReference type="PANTHER" id="PTHR36214">
    <property type="match status" value="1"/>
</dbReference>
<dbReference type="AlphaFoldDB" id="A0A7C1RQB3"/>